<dbReference type="PRINTS" id="PR00313">
    <property type="entry name" value="CABNDNGRPT"/>
</dbReference>
<evidence type="ECO:0000256" key="1">
    <source>
        <dbReference type="SAM" id="MobiDB-lite"/>
    </source>
</evidence>
<comment type="caution">
    <text evidence="3">The sequence shown here is derived from an EMBL/GenBank/DDBJ whole genome shotgun (WGS) entry which is preliminary data.</text>
</comment>
<dbReference type="AlphaFoldDB" id="A0A6B2NM53"/>
<dbReference type="GO" id="GO:0005509">
    <property type="term" value="F:calcium ion binding"/>
    <property type="evidence" value="ECO:0007669"/>
    <property type="project" value="InterPro"/>
</dbReference>
<feature type="compositionally biased region" description="Low complexity" evidence="1">
    <location>
        <begin position="768"/>
        <end position="783"/>
    </location>
</feature>
<dbReference type="InterPro" id="IPR018511">
    <property type="entry name" value="Hemolysin-typ_Ca-bd_CS"/>
</dbReference>
<reference evidence="3" key="1">
    <citation type="submission" date="2020-02" db="EMBL/GenBank/DDBJ databases">
        <title>Delineation of the pyrene-degrading pathway in Roseobacter clade bacteria by genomic analysis.</title>
        <authorList>
            <person name="Zhou H."/>
            <person name="Wang H."/>
        </authorList>
    </citation>
    <scope>NUCLEOTIDE SEQUENCE</scope>
    <source>
        <strain evidence="3">PrR005</strain>
    </source>
</reference>
<dbReference type="NCBIfam" id="NF012211">
    <property type="entry name" value="tand_rpt_95"/>
    <property type="match status" value="2"/>
</dbReference>
<dbReference type="InterPro" id="IPR001343">
    <property type="entry name" value="Hemolysn_Ca-bd"/>
</dbReference>
<evidence type="ECO:0000259" key="2">
    <source>
        <dbReference type="Pfam" id="PF17803"/>
    </source>
</evidence>
<feature type="compositionally biased region" description="Basic and acidic residues" evidence="1">
    <location>
        <begin position="59"/>
        <end position="71"/>
    </location>
</feature>
<name>A0A6B2NM53_9RHOB</name>
<organism evidence="3">
    <name type="scientific">Ruegeria sp. PrR005</name>
    <dbReference type="NCBI Taxonomy" id="2706882"/>
    <lineage>
        <taxon>Bacteria</taxon>
        <taxon>Pseudomonadati</taxon>
        <taxon>Pseudomonadota</taxon>
        <taxon>Alphaproteobacteria</taxon>
        <taxon>Rhodobacterales</taxon>
        <taxon>Roseobacteraceae</taxon>
        <taxon>Ruegeria</taxon>
    </lineage>
</organism>
<dbReference type="NCBIfam" id="TIGR01965">
    <property type="entry name" value="VCBS_repeat"/>
    <property type="match status" value="1"/>
</dbReference>
<gene>
    <name evidence="3" type="ORF">G0P99_05020</name>
</gene>
<protein>
    <submittedName>
        <fullName evidence="3">Tandem-95 repeat protein</fullName>
    </submittedName>
</protein>
<dbReference type="InterPro" id="IPR011049">
    <property type="entry name" value="Serralysin-like_metalloprot_C"/>
</dbReference>
<dbReference type="SUPFAM" id="SSF51120">
    <property type="entry name" value="beta-Roll"/>
    <property type="match status" value="1"/>
</dbReference>
<feature type="region of interest" description="Disordered" evidence="1">
    <location>
        <begin position="1"/>
        <end position="113"/>
    </location>
</feature>
<dbReference type="PROSITE" id="PS00330">
    <property type="entry name" value="HEMOLYSIN_CALCIUM"/>
    <property type="match status" value="1"/>
</dbReference>
<sequence>MAKFKGTNGDDAHDGSALDDDIDGKEGNDTLNGLGGDDIIRGQHGMDNIDGGDGNDTLVGHHDSDTVRGGDGDDVVFGDVGGNGPGSSYWNSSDGPGDGDSSDDLVDGGAGNDYVFGGGGDDEAIYDLTENAGAMDYYAGGSGIDTLTLTMTLSDWFRIEVQNDIAAFLNFVAANTDPLTGEANGQGFDFAAFGLTAREFEDMRVFVDGVELSPEDDPVTANDDSASLTEDDGDTPLGNVLDNDVVPDLVYQVALVPGPVKGILTFNPGTPGAPDGSFSYDPKGEFEYLAVGESEDVTFVYEVTDANRDTDQATVTITVDGVNDDPDANDDAVTTGENTAVTVDVLANDTDVDTSDTHTVDRVEIASGLGSVSITGNQVHWDPGTDYDYLAVGESALVVIDYDMSDNNGGTDSAELIITVDGVNDDPVANDDVATTDEDTPVDINVLANDTDVDANDILMASAFSALHGTVDLNNDGSLRYTPDANYFGSDTLSYTVSDGNGGTDTAEVAITVNPVNDPPISLDLPEVANEADGPFYIIQLDDQVLDVDGDNLTFSFINIDRGATPIPFEVFGADNEFIRINVEALGLDTGDSLSTQFRYLVSDGNGETDTGFVPLTINGADDAPPPANRAPLANAPSVDANEGGGTIVIPISSFASDPDGDALLVTALTGTVMGVPGSNVAFSQSEGNILIDPRQFFVQEGEPVPEDSGDLILSGGELANLALSFTVEDPAGLSASNVITLNLTGVEPDLTPRNVAPTALNIPGAPGYPSGTPDSSGPTPGTVEVDDPAVTTFTIDFDDLIGDPDNGQPGDLADPLVVTPGDLVVGFDEATGTPITVAYSFDSGTNELTVTLADFGLADGESVLASMQYEVSEGPDSTSGQIVINFANPADPEPESRVLDFESFAADPGFVIPLGTLNAPVGGDAFVPNYQGLIFQGSAAVIETNELVGGSGRDTGASGLVNGQTTPGEDSHNVLVGTFNTLRVPVTDPVTGEPVLDRNGDPLFETVQDNDFTMLAPGLRFGIGDLGPLVQTVLDGAAVLPLFWDNAIANLGSDGFDLDGLSLNAVENDNVTVTMTVWTLGEVRVDNPFNSATENVHVGLVAGDSFDFVVSASTSATEIDFNTVAGPITDVSAFDDIYAISFATDDGSAMVFDDILFTV</sequence>
<dbReference type="EMBL" id="JAAGOX010000007">
    <property type="protein sequence ID" value="NDW44310.1"/>
    <property type="molecule type" value="Genomic_DNA"/>
</dbReference>
<feature type="domain" description="RapA2 cadherin-like" evidence="2">
    <location>
        <begin position="313"/>
        <end position="377"/>
    </location>
</feature>
<accession>A0A6B2NM53</accession>
<dbReference type="Pfam" id="PF17963">
    <property type="entry name" value="Big_9"/>
    <property type="match status" value="1"/>
</dbReference>
<dbReference type="Gene3D" id="2.60.40.2810">
    <property type="match status" value="1"/>
</dbReference>
<proteinExistence type="predicted"/>
<dbReference type="InterPro" id="IPR040853">
    <property type="entry name" value="RapA2_cadherin-like"/>
</dbReference>
<dbReference type="Pfam" id="PF00353">
    <property type="entry name" value="HemolysinCabind"/>
    <property type="match status" value="3"/>
</dbReference>
<dbReference type="Gene3D" id="2.150.10.10">
    <property type="entry name" value="Serralysin-like metalloprotease, C-terminal"/>
    <property type="match status" value="1"/>
</dbReference>
<feature type="region of interest" description="Disordered" evidence="1">
    <location>
        <begin position="763"/>
        <end position="783"/>
    </location>
</feature>
<evidence type="ECO:0000313" key="3">
    <source>
        <dbReference type="EMBL" id="NDW44310.1"/>
    </source>
</evidence>
<dbReference type="Pfam" id="PF17803">
    <property type="entry name" value="Cadherin_4"/>
    <property type="match status" value="1"/>
</dbReference>
<dbReference type="RefSeq" id="WP_164128293.1">
    <property type="nucleotide sequence ID" value="NZ_JAAGOX010000007.1"/>
</dbReference>
<feature type="region of interest" description="Disordered" evidence="1">
    <location>
        <begin position="211"/>
        <end position="239"/>
    </location>
</feature>
<dbReference type="InterPro" id="IPR010221">
    <property type="entry name" value="VCBS_dom"/>
</dbReference>